<comment type="subcellular location">
    <subcellularLocation>
        <location evidence="11">Cytoplasm</location>
    </subcellularLocation>
</comment>
<protein>
    <recommendedName>
        <fullName evidence="11">DNA polymerase III PolC-type</fullName>
        <shortName evidence="11">PolIII</shortName>
        <ecNumber evidence="11">2.7.7.7</ecNumber>
    </recommendedName>
</protein>
<keyword evidence="5 11" id="KW-0235">DNA replication</keyword>
<evidence type="ECO:0000256" key="7">
    <source>
        <dbReference type="ARBA" id="ARBA00022801"/>
    </source>
</evidence>
<feature type="domain" description="Exonuclease" evidence="13">
    <location>
        <begin position="418"/>
        <end position="587"/>
    </location>
</feature>
<dbReference type="Proteomes" id="UP001193441">
    <property type="component" value="Unassembled WGS sequence"/>
</dbReference>
<dbReference type="InterPro" id="IPR044923">
    <property type="entry name" value="PolC_middle_finger_sf"/>
</dbReference>
<dbReference type="Gene3D" id="3.30.420.10">
    <property type="entry name" value="Ribonuclease H-like superfamily/Ribonuclease H"/>
    <property type="match status" value="1"/>
</dbReference>
<keyword evidence="7 11" id="KW-0378">Hydrolase</keyword>
<dbReference type="InterPro" id="IPR029460">
    <property type="entry name" value="DNAPol_HHH"/>
</dbReference>
<gene>
    <name evidence="11" type="primary">polC</name>
    <name evidence="15" type="ORF">DR094_00415</name>
</gene>
<dbReference type="InterPro" id="IPR006308">
    <property type="entry name" value="Pol_III_a_PolC-type_gram_pos"/>
</dbReference>
<dbReference type="HAMAP" id="MF_00356">
    <property type="entry name" value="DNApol_PolC"/>
    <property type="match status" value="1"/>
</dbReference>
<keyword evidence="3 11" id="KW-0808">Transferase</keyword>
<comment type="caution">
    <text evidence="15">The sequence shown here is derived from an EMBL/GenBank/DDBJ whole genome shotgun (WGS) entry which is preliminary data.</text>
</comment>
<evidence type="ECO:0000259" key="13">
    <source>
        <dbReference type="SMART" id="SM00479"/>
    </source>
</evidence>
<dbReference type="InterPro" id="IPR012337">
    <property type="entry name" value="RNaseH-like_sf"/>
</dbReference>
<evidence type="ECO:0000256" key="2">
    <source>
        <dbReference type="ARBA" id="ARBA00022490"/>
    </source>
</evidence>
<dbReference type="Pfam" id="PF00929">
    <property type="entry name" value="RNase_T"/>
    <property type="match status" value="1"/>
</dbReference>
<evidence type="ECO:0000256" key="10">
    <source>
        <dbReference type="ARBA" id="ARBA00049244"/>
    </source>
</evidence>
<dbReference type="FunFam" id="3.30.420.10:FF:000045">
    <property type="entry name" value="3'-5' exonuclease DinG"/>
    <property type="match status" value="1"/>
</dbReference>
<dbReference type="Gene3D" id="1.10.150.700">
    <property type="entry name" value="PolC, middle finger domain"/>
    <property type="match status" value="1"/>
</dbReference>
<evidence type="ECO:0000256" key="3">
    <source>
        <dbReference type="ARBA" id="ARBA00022679"/>
    </source>
</evidence>
<dbReference type="RefSeq" id="WP_160583668.1">
    <property type="nucleotide sequence ID" value="NZ_QQRD01000001.1"/>
</dbReference>
<dbReference type="Gene3D" id="6.10.140.1510">
    <property type="match status" value="1"/>
</dbReference>
<dbReference type="PANTHER" id="PTHR32294">
    <property type="entry name" value="DNA POLYMERASE III SUBUNIT ALPHA"/>
    <property type="match status" value="1"/>
</dbReference>
<comment type="catalytic activity">
    <reaction evidence="10 11">
        <text>DNA(n) + a 2'-deoxyribonucleoside 5'-triphosphate = DNA(n+1) + diphosphate</text>
        <dbReference type="Rhea" id="RHEA:22508"/>
        <dbReference type="Rhea" id="RHEA-COMP:17339"/>
        <dbReference type="Rhea" id="RHEA-COMP:17340"/>
        <dbReference type="ChEBI" id="CHEBI:33019"/>
        <dbReference type="ChEBI" id="CHEBI:61560"/>
        <dbReference type="ChEBI" id="CHEBI:173112"/>
        <dbReference type="EC" id="2.7.7.7"/>
    </reaction>
</comment>
<dbReference type="GO" id="GO:0006261">
    <property type="term" value="P:DNA-templated DNA replication"/>
    <property type="evidence" value="ECO:0007669"/>
    <property type="project" value="UniProtKB-UniRule"/>
</dbReference>
<dbReference type="InterPro" id="IPR003141">
    <property type="entry name" value="Pol/His_phosphatase_N"/>
</dbReference>
<dbReference type="NCBIfam" id="NF001688">
    <property type="entry name" value="PRK00448.1"/>
    <property type="match status" value="1"/>
</dbReference>
<dbReference type="SUPFAM" id="SSF89550">
    <property type="entry name" value="PHP domain-like"/>
    <property type="match status" value="1"/>
</dbReference>
<comment type="function">
    <text evidence="1 11">Required for replicative DNA synthesis. This DNA polymerase also exhibits 3' to 5' exonuclease activity.</text>
</comment>
<dbReference type="Pfam" id="PF07733">
    <property type="entry name" value="DNA_pol3_alpha"/>
    <property type="match status" value="1"/>
</dbReference>
<keyword evidence="9 11" id="KW-0239">DNA-directed DNA polymerase</keyword>
<dbReference type="Gene3D" id="3.20.20.140">
    <property type="entry name" value="Metal-dependent hydrolases"/>
    <property type="match status" value="1"/>
</dbReference>
<feature type="coiled-coil region" evidence="12">
    <location>
        <begin position="56"/>
        <end position="83"/>
    </location>
</feature>
<name>A0AAW9X9N5_MESFC</name>
<proteinExistence type="inferred from homology"/>
<dbReference type="InterPro" id="IPR016195">
    <property type="entry name" value="Pol/histidinol_Pase-like"/>
</dbReference>
<dbReference type="InterPro" id="IPR006054">
    <property type="entry name" value="DnaQ"/>
</dbReference>
<dbReference type="InterPro" id="IPR013520">
    <property type="entry name" value="Ribonucl_H"/>
</dbReference>
<keyword evidence="6 11" id="KW-0540">Nuclease</keyword>
<dbReference type="InterPro" id="IPR036397">
    <property type="entry name" value="RNaseH_sf"/>
</dbReference>
<dbReference type="NCBIfam" id="TIGR01405">
    <property type="entry name" value="polC_Gram_pos"/>
    <property type="match status" value="1"/>
</dbReference>
<dbReference type="EC" id="2.7.7.7" evidence="11"/>
<comment type="similarity">
    <text evidence="11">Belongs to the DNA polymerase type-C family. PolC subfamily.</text>
</comment>
<dbReference type="EMBL" id="QQRD01000001">
    <property type="protein sequence ID" value="MXR56476.1"/>
    <property type="molecule type" value="Genomic_DNA"/>
</dbReference>
<dbReference type="InterPro" id="IPR012340">
    <property type="entry name" value="NA-bd_OB-fold"/>
</dbReference>
<dbReference type="InterPro" id="IPR004013">
    <property type="entry name" value="PHP_dom"/>
</dbReference>
<evidence type="ECO:0000256" key="6">
    <source>
        <dbReference type="ARBA" id="ARBA00022722"/>
    </source>
</evidence>
<organism evidence="15 16">
    <name type="scientific">Mesomycoplasma flocculare</name>
    <name type="common">Mycoplasma flocculare</name>
    <dbReference type="NCBI Taxonomy" id="2128"/>
    <lineage>
        <taxon>Bacteria</taxon>
        <taxon>Bacillati</taxon>
        <taxon>Mycoplasmatota</taxon>
        <taxon>Mycoplasmoidales</taxon>
        <taxon>Metamycoplasmataceae</taxon>
        <taxon>Mesomycoplasma</taxon>
    </lineage>
</organism>
<dbReference type="GO" id="GO:0005737">
    <property type="term" value="C:cytoplasm"/>
    <property type="evidence" value="ECO:0007669"/>
    <property type="project" value="UniProtKB-SubCell"/>
</dbReference>
<dbReference type="SUPFAM" id="SSF53098">
    <property type="entry name" value="Ribonuclease H-like"/>
    <property type="match status" value="1"/>
</dbReference>
<reference evidence="15" key="1">
    <citation type="submission" date="2018-07" db="EMBL/GenBank/DDBJ databases">
        <title>Genetic characterization of Mycoplasma hyopneumoniae, M. hyorhinis and M. flocculare isolates through whole genome sequencing analysis: comparative analysis of sequence types and putative genes involved in virulence.</title>
        <authorList>
            <person name="Fourour S."/>
            <person name="Lucas P."/>
            <person name="Touzain F."/>
            <person name="Tocqueville V."/>
            <person name="Kempf I."/>
            <person name="Marois-Crehan C."/>
        </authorList>
    </citation>
    <scope>NUCLEOTIDE SEQUENCE</scope>
    <source>
        <strain evidence="15">MF22</strain>
    </source>
</reference>
<keyword evidence="4 11" id="KW-0548">Nucleotidyltransferase</keyword>
<dbReference type="InterPro" id="IPR040982">
    <property type="entry name" value="DNA_pol3_finger"/>
</dbReference>
<evidence type="ECO:0000256" key="1">
    <source>
        <dbReference type="ARBA" id="ARBA00003452"/>
    </source>
</evidence>
<evidence type="ECO:0000313" key="15">
    <source>
        <dbReference type="EMBL" id="MXR56476.1"/>
    </source>
</evidence>
<dbReference type="GO" id="GO:0003887">
    <property type="term" value="F:DNA-directed DNA polymerase activity"/>
    <property type="evidence" value="ECO:0007669"/>
    <property type="project" value="UniProtKB-UniRule"/>
</dbReference>
<dbReference type="Pfam" id="PF02811">
    <property type="entry name" value="PHP"/>
    <property type="match status" value="1"/>
</dbReference>
<dbReference type="Pfam" id="PF14579">
    <property type="entry name" value="HHH_6"/>
    <property type="match status" value="1"/>
</dbReference>
<dbReference type="Pfam" id="PF17657">
    <property type="entry name" value="DNA_pol3_finger"/>
    <property type="match status" value="1"/>
</dbReference>
<evidence type="ECO:0000313" key="16">
    <source>
        <dbReference type="Proteomes" id="UP001193441"/>
    </source>
</evidence>
<evidence type="ECO:0000256" key="5">
    <source>
        <dbReference type="ARBA" id="ARBA00022705"/>
    </source>
</evidence>
<dbReference type="GO" id="GO:0008408">
    <property type="term" value="F:3'-5' exonuclease activity"/>
    <property type="evidence" value="ECO:0007669"/>
    <property type="project" value="UniProtKB-UniRule"/>
</dbReference>
<evidence type="ECO:0000256" key="8">
    <source>
        <dbReference type="ARBA" id="ARBA00022839"/>
    </source>
</evidence>
<keyword evidence="12" id="KW-0175">Coiled coil</keyword>
<keyword evidence="2 11" id="KW-0963">Cytoplasm</keyword>
<dbReference type="InterPro" id="IPR011708">
    <property type="entry name" value="DNA_pol3_alpha_NTPase_dom"/>
</dbReference>
<feature type="domain" description="Polymerase/histidinol phosphatase N-terminal" evidence="14">
    <location>
        <begin position="331"/>
        <end position="398"/>
    </location>
</feature>
<dbReference type="InterPro" id="IPR004805">
    <property type="entry name" value="DnaE2/DnaE/PolC"/>
</dbReference>
<dbReference type="PANTHER" id="PTHR32294:SF5">
    <property type="entry name" value="DNA POLYMERASE III POLC-TYPE"/>
    <property type="match status" value="1"/>
</dbReference>
<dbReference type="SMART" id="SM00481">
    <property type="entry name" value="POLIIIAc"/>
    <property type="match status" value="1"/>
</dbReference>
<evidence type="ECO:0000256" key="4">
    <source>
        <dbReference type="ARBA" id="ARBA00022695"/>
    </source>
</evidence>
<accession>A0AAW9X9N5</accession>
<dbReference type="NCBIfam" id="TIGR00573">
    <property type="entry name" value="dnaq"/>
    <property type="match status" value="1"/>
</dbReference>
<dbReference type="CDD" id="cd06127">
    <property type="entry name" value="DEDDh"/>
    <property type="match status" value="1"/>
</dbReference>
<evidence type="ECO:0000256" key="12">
    <source>
        <dbReference type="SAM" id="Coils"/>
    </source>
</evidence>
<evidence type="ECO:0000259" key="14">
    <source>
        <dbReference type="SMART" id="SM00481"/>
    </source>
</evidence>
<dbReference type="Gene3D" id="1.10.150.870">
    <property type="match status" value="1"/>
</dbReference>
<dbReference type="SMART" id="SM00479">
    <property type="entry name" value="EXOIII"/>
    <property type="match status" value="1"/>
</dbReference>
<evidence type="ECO:0000256" key="11">
    <source>
        <dbReference type="HAMAP-Rule" id="MF_00356"/>
    </source>
</evidence>
<sequence>MNPFKKFSQIINWQNPYDWDDVLIKEHDKKENSIINNDTEFYAIFRKTRLPKFKDLYAFTNLIEEINRKLEEINRELEEINRKPTLFSCKIIFDFEIEQNYFNDNELLEYLNGIMKIISKNIDFFNNKEIIRAGDSRFKIIFSDKKDFNFLNQHQKKIKEMIKYFGLIHLDVDFILEEKQLLEDKLDLDLNAISKSIEHESIQTNKWKKTRISNFEFIELKFIRSHKNPNVQFDARIYKINPIKTKSGGIVLKIHLNNHDYTEAISVSKFLRKNQSHNFKVGDLVNVKAQIKDPVSRFKFNVDLDLHDITKIKTSKFFPDEEIDNAKIKRVEISARTWKTTMDGISSANQYVEHALRNGYSAIGIADLDSVQAFPEFYNAVKATKIKPIYGSTFSVYHSKIEKVINFNGENHNLKTAKFVILDLETTGLSAYYNEIIEFGAIVFQNGIEIEKHQFFIKPSKNIPEVITKITGITQKMIDENGVSQETAIKKIDNIIKNGVLVAHNATFDFSFLQQFFKKHLKKTLKNSIIDTLEVSRFLSPNEKSHSLKNIAKRLEIQYDDEIAHRADYDAKILTSIWINFLNLLGKQNVYDLETLSNIKSSIFELRPEKVFPKQLTIIAKNQRGIKKLYKLVSLANTENLISRPLIFYDRLEKDPDLLVGSGGPESLLIQTLLYFGPEKVSSFSQIFDFIEIPPPIAFIHLVKREIFSQEQIEDVIQKLIALARELKIPAVAIGDVRYCLPKEKIFYELYIYAKAVGGINHVLFDTREKEREDFKNSHIFPEKHFFTTDELKKQFEFLENSELIDEIVVKNSNIIANLIVPDIQIIKAGLYPPTFDKSETKLKEFVYEKAYEKYGNYLPELIDKRIKNELEPIINHGFHVVYWISKRIVQEAKAQGAIVDSRGSVGSSFVAFLIGITDVNPLLAHYLCNNCHKVEFSESEQFLSGFDLPDKNCENCNYRMDKDGHNIPFETFLGFNAEKVPDIDLNFSGETQLKMHDFVRDLFGIDKTFRAGTILTNAEKTVFGLARKLGEFRARLDPKFDINHEVSYFTNSFLDFLATKAQGVKRTSGKHAGGIIVIPQNQEIEDFTPINFPANNEKSDWKTTHFDYNALHDNLLKLDILGHDDPTILLHLEELTKIKSDQIPKSDPKILSLFSSCKELGIKPQQILGEITGTIGIPEFGTPFVRKMLQSANVKSFADIFAICGLAHGTGVWQDNAQALITSKKHLIHDVISCRDDIMIYLLKKNVEHRKAFNIMENVRKGKGLDESDIKLLMGQKVPIWYIESLQKIGYLFPKAHAVAYAMKAWKIAYFKLYHPLAFYSSYFSIRPDVKDIDTLIQPAIKIAQKINLLNSKKLSTQKGLQQLSPKEKDLIPFLEISLELKARGFEIEKVNLEKSDSQKWIVNKENNSLIPPFIAVDGIGDINARKIVQARNLRPFSSIEDFEFRTETNKTSMKKLKELGVFDNISKKAQVNLFE</sequence>
<keyword evidence="8 11" id="KW-0269">Exonuclease</keyword>
<dbReference type="Gene3D" id="3.30.1900.20">
    <property type="match status" value="1"/>
</dbReference>
<dbReference type="Gene3D" id="2.40.50.140">
    <property type="entry name" value="Nucleic acid-binding proteins"/>
    <property type="match status" value="1"/>
</dbReference>
<dbReference type="GO" id="GO:0003677">
    <property type="term" value="F:DNA binding"/>
    <property type="evidence" value="ECO:0007669"/>
    <property type="project" value="UniProtKB-UniRule"/>
</dbReference>
<evidence type="ECO:0000256" key="9">
    <source>
        <dbReference type="ARBA" id="ARBA00022932"/>
    </source>
</evidence>